<organism evidence="1 2">
    <name type="scientific">Scylla paramamosain</name>
    <name type="common">Mud crab</name>
    <dbReference type="NCBI Taxonomy" id="85552"/>
    <lineage>
        <taxon>Eukaryota</taxon>
        <taxon>Metazoa</taxon>
        <taxon>Ecdysozoa</taxon>
        <taxon>Arthropoda</taxon>
        <taxon>Crustacea</taxon>
        <taxon>Multicrustacea</taxon>
        <taxon>Malacostraca</taxon>
        <taxon>Eumalacostraca</taxon>
        <taxon>Eucarida</taxon>
        <taxon>Decapoda</taxon>
        <taxon>Pleocyemata</taxon>
        <taxon>Brachyura</taxon>
        <taxon>Eubrachyura</taxon>
        <taxon>Portunoidea</taxon>
        <taxon>Portunidae</taxon>
        <taxon>Portuninae</taxon>
        <taxon>Scylla</taxon>
    </lineage>
</organism>
<keyword evidence="2" id="KW-1185">Reference proteome</keyword>
<protein>
    <submittedName>
        <fullName evidence="1">Uncharacterized protein</fullName>
    </submittedName>
</protein>
<reference evidence="1 2" key="1">
    <citation type="submission" date="2023-03" db="EMBL/GenBank/DDBJ databases">
        <title>High-quality genome of Scylla paramamosain provides insights in environmental adaptation.</title>
        <authorList>
            <person name="Zhang L."/>
        </authorList>
    </citation>
    <scope>NUCLEOTIDE SEQUENCE [LARGE SCALE GENOMIC DNA]</scope>
    <source>
        <strain evidence="1">LZ_2023a</strain>
        <tissue evidence="1">Muscle</tissue>
    </source>
</reference>
<sequence length="173" mass="19443">MSKCRSSGDDNTDMVKMDPVFVYIPRTHVDKCSNEILLGKDAVLTCPVEPAAASCGYKLSDSSFRDIMIKEVAIEQADRHFARSGYPEQIYDELQTLFKELEASPKDPAKEAKIFVDFLCRIAPEGKIKAGVYNDKTNVTKEVRFVFGLLRGVNQRNQATLFTMMNKSMVTES</sequence>
<evidence type="ECO:0000313" key="2">
    <source>
        <dbReference type="Proteomes" id="UP001487740"/>
    </source>
</evidence>
<dbReference type="AlphaFoldDB" id="A0AAW0T7P0"/>
<name>A0AAW0T7P0_SCYPA</name>
<gene>
    <name evidence="1" type="ORF">O3P69_019054</name>
</gene>
<dbReference type="Proteomes" id="UP001487740">
    <property type="component" value="Unassembled WGS sequence"/>
</dbReference>
<comment type="caution">
    <text evidence="1">The sequence shown here is derived from an EMBL/GenBank/DDBJ whole genome shotgun (WGS) entry which is preliminary data.</text>
</comment>
<proteinExistence type="predicted"/>
<dbReference type="EMBL" id="JARAKH010000037">
    <property type="protein sequence ID" value="KAK8383401.1"/>
    <property type="molecule type" value="Genomic_DNA"/>
</dbReference>
<evidence type="ECO:0000313" key="1">
    <source>
        <dbReference type="EMBL" id="KAK8383401.1"/>
    </source>
</evidence>
<accession>A0AAW0T7P0</accession>